<feature type="transmembrane region" description="Helical" evidence="2">
    <location>
        <begin position="26"/>
        <end position="48"/>
    </location>
</feature>
<dbReference type="EMBL" id="KI966402">
    <property type="protein sequence ID" value="EWC48143.1"/>
    <property type="molecule type" value="Genomic_DNA"/>
</dbReference>
<dbReference type="AlphaFoldDB" id="W7I746"/>
<dbReference type="Proteomes" id="UP000024837">
    <property type="component" value="Unassembled WGS sequence"/>
</dbReference>
<dbReference type="OrthoDB" id="3784821at2759"/>
<dbReference type="HOGENOM" id="CLU_2740005_0_0_1"/>
<protein>
    <submittedName>
        <fullName evidence="3">Uncharacterized protein</fullName>
    </submittedName>
</protein>
<keyword evidence="2" id="KW-0472">Membrane</keyword>
<evidence type="ECO:0000313" key="4">
    <source>
        <dbReference type="Proteomes" id="UP000024837"/>
    </source>
</evidence>
<keyword evidence="4" id="KW-1185">Reference proteome</keyword>
<feature type="region of interest" description="Disordered" evidence="1">
    <location>
        <begin position="1"/>
        <end position="22"/>
    </location>
</feature>
<feature type="compositionally biased region" description="Pro residues" evidence="1">
    <location>
        <begin position="1"/>
        <end position="19"/>
    </location>
</feature>
<evidence type="ECO:0000256" key="2">
    <source>
        <dbReference type="SAM" id="Phobius"/>
    </source>
</evidence>
<accession>W7I746</accession>
<evidence type="ECO:0000256" key="1">
    <source>
        <dbReference type="SAM" id="MobiDB-lite"/>
    </source>
</evidence>
<reference evidence="3 4" key="1">
    <citation type="submission" date="2013-05" db="EMBL/GenBank/DDBJ databases">
        <title>Drechslerella stenobrocha genome reveals carnivorous origination and mechanical trapping mechanism of predatory fungi.</title>
        <authorList>
            <person name="Liu X."/>
            <person name="Zhang W."/>
            <person name="Liu K."/>
        </authorList>
    </citation>
    <scope>NUCLEOTIDE SEQUENCE [LARGE SCALE GENOMIC DNA]</scope>
    <source>
        <strain evidence="3 4">248</strain>
    </source>
</reference>
<evidence type="ECO:0000313" key="3">
    <source>
        <dbReference type="EMBL" id="EWC48143.1"/>
    </source>
</evidence>
<sequence>MSTPPRRPPPPTSRTPPGLPTGYRAAATKVTLIIVALPIAIVTSYLMYKRVVLGEEPRVLGKSEQGKKPSS</sequence>
<keyword evidence="2" id="KW-1133">Transmembrane helix</keyword>
<proteinExistence type="predicted"/>
<gene>
    <name evidence="3" type="ORF">DRE_07779</name>
</gene>
<name>W7I746_9PEZI</name>
<organism evidence="3 4">
    <name type="scientific">Drechslerella stenobrocha 248</name>
    <dbReference type="NCBI Taxonomy" id="1043628"/>
    <lineage>
        <taxon>Eukaryota</taxon>
        <taxon>Fungi</taxon>
        <taxon>Dikarya</taxon>
        <taxon>Ascomycota</taxon>
        <taxon>Pezizomycotina</taxon>
        <taxon>Orbiliomycetes</taxon>
        <taxon>Orbiliales</taxon>
        <taxon>Orbiliaceae</taxon>
        <taxon>Drechslerella</taxon>
    </lineage>
</organism>
<keyword evidence="2" id="KW-0812">Transmembrane</keyword>